<evidence type="ECO:0000256" key="1">
    <source>
        <dbReference type="ARBA" id="ARBA00004196"/>
    </source>
</evidence>
<feature type="region of interest" description="Disordered" evidence="3">
    <location>
        <begin position="542"/>
        <end position="571"/>
    </location>
</feature>
<dbReference type="Proteomes" id="UP001596175">
    <property type="component" value="Unassembled WGS sequence"/>
</dbReference>
<evidence type="ECO:0000256" key="2">
    <source>
        <dbReference type="ARBA" id="ARBA00023054"/>
    </source>
</evidence>
<gene>
    <name evidence="5" type="ORF">ACFPK1_05120</name>
</gene>
<keyword evidence="2" id="KW-0175">Coiled coil</keyword>
<feature type="compositionally biased region" description="Low complexity" evidence="3">
    <location>
        <begin position="134"/>
        <end position="162"/>
    </location>
</feature>
<dbReference type="PANTHER" id="PTHR32347:SF23">
    <property type="entry name" value="BLL5650 PROTEIN"/>
    <property type="match status" value="1"/>
</dbReference>
<dbReference type="PANTHER" id="PTHR32347">
    <property type="entry name" value="EFFLUX SYSTEM COMPONENT YKNX-RELATED"/>
    <property type="match status" value="1"/>
</dbReference>
<feature type="compositionally biased region" description="Gly residues" evidence="3">
    <location>
        <begin position="370"/>
        <end position="383"/>
    </location>
</feature>
<dbReference type="RefSeq" id="WP_378019828.1">
    <property type="nucleotide sequence ID" value="NZ_JBHSKG010000002.1"/>
</dbReference>
<dbReference type="Gene3D" id="1.10.287.470">
    <property type="entry name" value="Helix hairpin bin"/>
    <property type="match status" value="1"/>
</dbReference>
<dbReference type="InterPro" id="IPR050465">
    <property type="entry name" value="UPF0194_transport"/>
</dbReference>
<evidence type="ECO:0000259" key="4">
    <source>
        <dbReference type="Pfam" id="PF25990"/>
    </source>
</evidence>
<proteinExistence type="predicted"/>
<organism evidence="5 6">
    <name type="scientific">Actinomycetospora rhizophila</name>
    <dbReference type="NCBI Taxonomy" id="1416876"/>
    <lineage>
        <taxon>Bacteria</taxon>
        <taxon>Bacillati</taxon>
        <taxon>Actinomycetota</taxon>
        <taxon>Actinomycetes</taxon>
        <taxon>Pseudonocardiales</taxon>
        <taxon>Pseudonocardiaceae</taxon>
        <taxon>Actinomycetospora</taxon>
    </lineage>
</organism>
<dbReference type="EMBL" id="JBHSKG010000002">
    <property type="protein sequence ID" value="MFC5137604.1"/>
    <property type="molecule type" value="Genomic_DNA"/>
</dbReference>
<protein>
    <submittedName>
        <fullName evidence="5">Efflux RND transporter periplasmic adaptor subunit</fullName>
    </submittedName>
</protein>
<feature type="compositionally biased region" description="Low complexity" evidence="3">
    <location>
        <begin position="329"/>
        <end position="349"/>
    </location>
</feature>
<feature type="compositionally biased region" description="Low complexity" evidence="3">
    <location>
        <begin position="274"/>
        <end position="286"/>
    </location>
</feature>
<feature type="region of interest" description="Disordered" evidence="3">
    <location>
        <begin position="108"/>
        <end position="286"/>
    </location>
</feature>
<dbReference type="SUPFAM" id="SSF111369">
    <property type="entry name" value="HlyD-like secretion proteins"/>
    <property type="match status" value="1"/>
</dbReference>
<feature type="region of interest" description="Disordered" evidence="3">
    <location>
        <begin position="304"/>
        <end position="389"/>
    </location>
</feature>
<sequence>MAGARRSLWLVNGAIALVVLLAIGGTVVGLTASGGSDDAGLRTTPVGRGTVAETVTASGAVTSARSSTLNFAAGGRVEDVRVAVGDRVAAGDVLATLDPEYAEANLDAARAQRDSARQQLRDAREARDNPSTTAAAPAAQQPAAPAAGGAAVPPAGGAAAPVAPAPAPAGAGGNGGTGGTGGQGGPGVIGGNGGQGGHGGAGGPGGPQAPAAPQSQPQSRPLVGVNGLRSMPAADPKAAPAPTPTPTPGAGGSAGAGGSTGAGAGGAAGGAAGGTTPEGQVASAEAALAQAEASVIQAENATEDLELSSPQDGTVVSLDIGPGQLVPAGGTTTSSTSSGNPTGGTLPDGTAGGTGAAAGAAAAGASGASAAGGGGATGGGGSSVTGSPSTPAAMTVLDLTSLQIRADVPELDVGRLAVGQPVEVSVNALPGQALPGTVTAIDLLPGAGTSVQYGTVVTLTGPPPNLRPGMSASVAVTVQQSPNVTFLPSVAVIPIGGEGAIAGTVQVLGPDGTPQPRTVGLGLSSDTTTEVRSGLAPGELVVLPGPDTANPFGPGQGPPPSTQGGQGGGGG</sequence>
<dbReference type="Gene3D" id="2.40.30.170">
    <property type="match status" value="1"/>
</dbReference>
<dbReference type="Pfam" id="PF25990">
    <property type="entry name" value="Beta-barrel_YknX"/>
    <property type="match status" value="1"/>
</dbReference>
<dbReference type="Gene3D" id="2.40.420.20">
    <property type="match status" value="1"/>
</dbReference>
<feature type="domain" description="YknX-like beta-barrel" evidence="4">
    <location>
        <begin position="402"/>
        <end position="476"/>
    </location>
</feature>
<evidence type="ECO:0000313" key="6">
    <source>
        <dbReference type="Proteomes" id="UP001596175"/>
    </source>
</evidence>
<keyword evidence="6" id="KW-1185">Reference proteome</keyword>
<dbReference type="Gene3D" id="2.40.50.100">
    <property type="match status" value="1"/>
</dbReference>
<feature type="compositionally biased region" description="Low complexity" evidence="3">
    <location>
        <begin position="357"/>
        <end position="369"/>
    </location>
</feature>
<accession>A0ABV9ZB65</accession>
<dbReference type="InterPro" id="IPR058636">
    <property type="entry name" value="Beta-barrel_YknX"/>
</dbReference>
<comment type="caution">
    <text evidence="5">The sequence shown here is derived from an EMBL/GenBank/DDBJ whole genome shotgun (WGS) entry which is preliminary data.</text>
</comment>
<reference evidence="6" key="1">
    <citation type="journal article" date="2019" name="Int. J. Syst. Evol. Microbiol.">
        <title>The Global Catalogue of Microorganisms (GCM) 10K type strain sequencing project: providing services to taxonomists for standard genome sequencing and annotation.</title>
        <authorList>
            <consortium name="The Broad Institute Genomics Platform"/>
            <consortium name="The Broad Institute Genome Sequencing Center for Infectious Disease"/>
            <person name="Wu L."/>
            <person name="Ma J."/>
        </authorList>
    </citation>
    <scope>NUCLEOTIDE SEQUENCE [LARGE SCALE GENOMIC DNA]</scope>
    <source>
        <strain evidence="6">XZYJ18</strain>
    </source>
</reference>
<name>A0ABV9ZB65_9PSEU</name>
<feature type="compositionally biased region" description="Gly residues" evidence="3">
    <location>
        <begin position="170"/>
        <end position="206"/>
    </location>
</feature>
<evidence type="ECO:0000256" key="3">
    <source>
        <dbReference type="SAM" id="MobiDB-lite"/>
    </source>
</evidence>
<evidence type="ECO:0000313" key="5">
    <source>
        <dbReference type="EMBL" id="MFC5137604.1"/>
    </source>
</evidence>
<comment type="subcellular location">
    <subcellularLocation>
        <location evidence="1">Cell envelope</location>
    </subcellularLocation>
</comment>
<feature type="compositionally biased region" description="Gly residues" evidence="3">
    <location>
        <begin position="249"/>
        <end position="273"/>
    </location>
</feature>
<feature type="compositionally biased region" description="Basic and acidic residues" evidence="3">
    <location>
        <begin position="110"/>
        <end position="128"/>
    </location>
</feature>